<protein>
    <recommendedName>
        <fullName evidence="1">Peptidase S9 prolyl oligopeptidase catalytic domain-containing protein</fullName>
    </recommendedName>
</protein>
<evidence type="ECO:0000313" key="3">
    <source>
        <dbReference type="Proteomes" id="UP000635477"/>
    </source>
</evidence>
<organism evidence="2 3">
    <name type="scientific">Fusarium zealandicum</name>
    <dbReference type="NCBI Taxonomy" id="1053134"/>
    <lineage>
        <taxon>Eukaryota</taxon>
        <taxon>Fungi</taxon>
        <taxon>Dikarya</taxon>
        <taxon>Ascomycota</taxon>
        <taxon>Pezizomycotina</taxon>
        <taxon>Sordariomycetes</taxon>
        <taxon>Hypocreomycetidae</taxon>
        <taxon>Hypocreales</taxon>
        <taxon>Nectriaceae</taxon>
        <taxon>Fusarium</taxon>
        <taxon>Fusarium staphyleae species complex</taxon>
    </lineage>
</organism>
<dbReference type="SUPFAM" id="SSF82171">
    <property type="entry name" value="DPP6 N-terminal domain-like"/>
    <property type="match status" value="1"/>
</dbReference>
<dbReference type="Pfam" id="PF00326">
    <property type="entry name" value="Peptidase_S9"/>
    <property type="match status" value="1"/>
</dbReference>
<proteinExistence type="predicted"/>
<dbReference type="GO" id="GO:0006508">
    <property type="term" value="P:proteolysis"/>
    <property type="evidence" value="ECO:0007669"/>
    <property type="project" value="InterPro"/>
</dbReference>
<name>A0A8H4UFL1_9HYPO</name>
<keyword evidence="3" id="KW-1185">Reference proteome</keyword>
<dbReference type="OrthoDB" id="43744at2759"/>
<dbReference type="AlphaFoldDB" id="A0A8H4UFL1"/>
<dbReference type="PANTHER" id="PTHR43056:SF5">
    <property type="entry name" value="PEPTIDASE S9 PROLYL OLIGOPEPTIDASE CATALYTIC DOMAIN-CONTAINING PROTEIN"/>
    <property type="match status" value="1"/>
</dbReference>
<accession>A0A8H4UFL1</accession>
<reference evidence="2" key="1">
    <citation type="journal article" date="2020" name="BMC Genomics">
        <title>Correction to: Identification and distribution of gene clusters required for synthesis of sphingolipid metabolism inhibitors in diverse species of the filamentous fungus Fusarium.</title>
        <authorList>
            <person name="Kim H.S."/>
            <person name="Lohmar J.M."/>
            <person name="Busman M."/>
            <person name="Brown D.W."/>
            <person name="Naumann T.A."/>
            <person name="Divon H.H."/>
            <person name="Lysoe E."/>
            <person name="Uhlig S."/>
            <person name="Proctor R.H."/>
        </authorList>
    </citation>
    <scope>NUCLEOTIDE SEQUENCE</scope>
    <source>
        <strain evidence="2">NRRL 22465</strain>
    </source>
</reference>
<reference evidence="2" key="2">
    <citation type="submission" date="2020-05" db="EMBL/GenBank/DDBJ databases">
        <authorList>
            <person name="Kim H.-S."/>
            <person name="Proctor R.H."/>
            <person name="Brown D.W."/>
        </authorList>
    </citation>
    <scope>NUCLEOTIDE SEQUENCE</scope>
    <source>
        <strain evidence="2">NRRL 22465</strain>
    </source>
</reference>
<dbReference type="Proteomes" id="UP000635477">
    <property type="component" value="Unassembled WGS sequence"/>
</dbReference>
<dbReference type="InterPro" id="IPR029058">
    <property type="entry name" value="AB_hydrolase_fold"/>
</dbReference>
<comment type="caution">
    <text evidence="2">The sequence shown here is derived from an EMBL/GenBank/DDBJ whole genome shotgun (WGS) entry which is preliminary data.</text>
</comment>
<sequence length="420" mass="46516">MKVKRILDSADFYYTPCFSPDGSKLVWLEWDHPDLPFDAAKLYSATWNSEGCISHVRLIAGKDREGVAEPRWGPDGTLFFGKEANGYRRLFRLHPDAEAPVEIKLEGLDQSEFGELRCCTYAPLSCRHLVAVPVTLGVSRVILVDLEASSWRELGDASILSEVMLDSVARQSDTSFLIMGAGTTSAKALYRVDIGDTDHVTKLRGSTEETFPETIYSRAEALRISSKGQPRREIHGFFWMPHNPDFVAPEGALPPLIMSSHGGPTSYTGLGLKLRTQYFTSRGYAYFAVNYAGSSGHGCQYRESLFGNWGLVDTDDAAEFANYLVETGRIRPGGAGITGVSAGGYNTLSTLTRHPQAFAGGVCLSGVSDIKRLDESTHKLESDYADHLVLARGADKAEKDRICRERSPLEEEKWWRRTLR</sequence>
<dbReference type="Gene3D" id="2.120.10.30">
    <property type="entry name" value="TolB, C-terminal domain"/>
    <property type="match status" value="1"/>
</dbReference>
<feature type="domain" description="Peptidase S9 prolyl oligopeptidase catalytic" evidence="1">
    <location>
        <begin position="274"/>
        <end position="387"/>
    </location>
</feature>
<dbReference type="Gene3D" id="3.40.50.1820">
    <property type="entry name" value="alpha/beta hydrolase"/>
    <property type="match status" value="1"/>
</dbReference>
<dbReference type="InterPro" id="IPR011042">
    <property type="entry name" value="6-blade_b-propeller_TolB-like"/>
</dbReference>
<dbReference type="SUPFAM" id="SSF53474">
    <property type="entry name" value="alpha/beta-Hydrolases"/>
    <property type="match status" value="1"/>
</dbReference>
<dbReference type="InterPro" id="IPR050585">
    <property type="entry name" value="Xaa-Pro_dipeptidyl-ppase/CocE"/>
</dbReference>
<dbReference type="InterPro" id="IPR001375">
    <property type="entry name" value="Peptidase_S9_cat"/>
</dbReference>
<dbReference type="PANTHER" id="PTHR43056">
    <property type="entry name" value="PEPTIDASE S9 PROLYL OLIGOPEPTIDASE"/>
    <property type="match status" value="1"/>
</dbReference>
<dbReference type="EMBL" id="JABEYC010000618">
    <property type="protein sequence ID" value="KAF4975652.1"/>
    <property type="molecule type" value="Genomic_DNA"/>
</dbReference>
<gene>
    <name evidence="2" type="ORF">FZEAL_7587</name>
</gene>
<evidence type="ECO:0000259" key="1">
    <source>
        <dbReference type="Pfam" id="PF00326"/>
    </source>
</evidence>
<evidence type="ECO:0000313" key="2">
    <source>
        <dbReference type="EMBL" id="KAF4975652.1"/>
    </source>
</evidence>
<dbReference type="GO" id="GO:0008236">
    <property type="term" value="F:serine-type peptidase activity"/>
    <property type="evidence" value="ECO:0007669"/>
    <property type="project" value="InterPro"/>
</dbReference>